<keyword evidence="4" id="KW-0411">Iron-sulfur</keyword>
<dbReference type="Proteomes" id="UP001500037">
    <property type="component" value="Unassembled WGS sequence"/>
</dbReference>
<dbReference type="InterPro" id="IPR017941">
    <property type="entry name" value="Rieske_2Fe-2S"/>
</dbReference>
<dbReference type="SUPFAM" id="SSF50022">
    <property type="entry name" value="ISP domain"/>
    <property type="match status" value="1"/>
</dbReference>
<sequence length="116" mass="12239">MEPGWHTLGRTEGFPLGEAVRAMAGQVPVLVVRETDGVFHVLTDRCSRSSRSLSQGEIADGCVTCRWHGSVFRLSDGWNVGGAATAPDRASPPGPTATATPRRDCPTPAEHPACGE</sequence>
<evidence type="ECO:0000259" key="6">
    <source>
        <dbReference type="PROSITE" id="PS51296"/>
    </source>
</evidence>
<evidence type="ECO:0000256" key="3">
    <source>
        <dbReference type="ARBA" id="ARBA00023004"/>
    </source>
</evidence>
<dbReference type="EMBL" id="BAAALF010000063">
    <property type="protein sequence ID" value="GAA1243195.1"/>
    <property type="molecule type" value="Genomic_DNA"/>
</dbReference>
<keyword evidence="2" id="KW-0479">Metal-binding</keyword>
<keyword evidence="8" id="KW-1185">Reference proteome</keyword>
<dbReference type="Gene3D" id="2.102.10.10">
    <property type="entry name" value="Rieske [2Fe-2S] iron-sulphur domain"/>
    <property type="match status" value="1"/>
</dbReference>
<evidence type="ECO:0000256" key="5">
    <source>
        <dbReference type="SAM" id="MobiDB-lite"/>
    </source>
</evidence>
<name>A0ABN1WDS6_9ACTN</name>
<reference evidence="7 8" key="1">
    <citation type="journal article" date="2019" name="Int. J. Syst. Evol. Microbiol.">
        <title>The Global Catalogue of Microorganisms (GCM) 10K type strain sequencing project: providing services to taxonomists for standard genome sequencing and annotation.</title>
        <authorList>
            <consortium name="The Broad Institute Genomics Platform"/>
            <consortium name="The Broad Institute Genome Sequencing Center for Infectious Disease"/>
            <person name="Wu L."/>
            <person name="Ma J."/>
        </authorList>
    </citation>
    <scope>NUCLEOTIDE SEQUENCE [LARGE SCALE GENOMIC DNA]</scope>
    <source>
        <strain evidence="7 8">JCM 13004</strain>
    </source>
</reference>
<dbReference type="InterPro" id="IPR036922">
    <property type="entry name" value="Rieske_2Fe-2S_sf"/>
</dbReference>
<evidence type="ECO:0000256" key="1">
    <source>
        <dbReference type="ARBA" id="ARBA00022714"/>
    </source>
</evidence>
<evidence type="ECO:0000256" key="4">
    <source>
        <dbReference type="ARBA" id="ARBA00023014"/>
    </source>
</evidence>
<dbReference type="Pfam" id="PF00355">
    <property type="entry name" value="Rieske"/>
    <property type="match status" value="1"/>
</dbReference>
<feature type="domain" description="Rieske" evidence="6">
    <location>
        <begin position="5"/>
        <end position="92"/>
    </location>
</feature>
<proteinExistence type="predicted"/>
<accession>A0ABN1WDS6</accession>
<evidence type="ECO:0000313" key="8">
    <source>
        <dbReference type="Proteomes" id="UP001500037"/>
    </source>
</evidence>
<organism evidence="7 8">
    <name type="scientific">Kitasatospora nipponensis</name>
    <dbReference type="NCBI Taxonomy" id="258049"/>
    <lineage>
        <taxon>Bacteria</taxon>
        <taxon>Bacillati</taxon>
        <taxon>Actinomycetota</taxon>
        <taxon>Actinomycetes</taxon>
        <taxon>Kitasatosporales</taxon>
        <taxon>Streptomycetaceae</taxon>
        <taxon>Kitasatospora</taxon>
    </lineage>
</organism>
<gene>
    <name evidence="7" type="ORF">GCM10009665_37500</name>
</gene>
<comment type="caution">
    <text evidence="7">The sequence shown here is derived from an EMBL/GenBank/DDBJ whole genome shotgun (WGS) entry which is preliminary data.</text>
</comment>
<feature type="region of interest" description="Disordered" evidence="5">
    <location>
        <begin position="81"/>
        <end position="116"/>
    </location>
</feature>
<dbReference type="PROSITE" id="PS51296">
    <property type="entry name" value="RIESKE"/>
    <property type="match status" value="1"/>
</dbReference>
<keyword evidence="3" id="KW-0408">Iron</keyword>
<keyword evidence="1" id="KW-0001">2Fe-2S</keyword>
<evidence type="ECO:0000256" key="2">
    <source>
        <dbReference type="ARBA" id="ARBA00022723"/>
    </source>
</evidence>
<evidence type="ECO:0000313" key="7">
    <source>
        <dbReference type="EMBL" id="GAA1243195.1"/>
    </source>
</evidence>
<protein>
    <recommendedName>
        <fullName evidence="6">Rieske domain-containing protein</fullName>
    </recommendedName>
</protein>